<dbReference type="Gene3D" id="3.30.1330.10">
    <property type="entry name" value="PurM-like, N-terminal domain"/>
    <property type="match status" value="1"/>
</dbReference>
<dbReference type="InterPro" id="IPR055181">
    <property type="entry name" value="FGAR-AT_PurM_N-like"/>
</dbReference>
<feature type="region of interest" description="Disordered" evidence="1">
    <location>
        <begin position="106"/>
        <end position="138"/>
    </location>
</feature>
<dbReference type="Proteomes" id="UP000716291">
    <property type="component" value="Unassembled WGS sequence"/>
</dbReference>
<keyword evidence="4" id="KW-1185">Reference proteome</keyword>
<evidence type="ECO:0000256" key="1">
    <source>
        <dbReference type="SAM" id="MobiDB-lite"/>
    </source>
</evidence>
<dbReference type="SUPFAM" id="SSF55326">
    <property type="entry name" value="PurM N-terminal domain-like"/>
    <property type="match status" value="1"/>
</dbReference>
<name>A0A9P6WUA6_RHIOR</name>
<dbReference type="EMBL" id="JAANQT010007274">
    <property type="protein sequence ID" value="KAG1287989.1"/>
    <property type="molecule type" value="Genomic_DNA"/>
</dbReference>
<dbReference type="PANTHER" id="PTHR10099:SF1">
    <property type="entry name" value="PHOSPHORIBOSYLFORMYLGLYCINAMIDINE SYNTHASE"/>
    <property type="match status" value="1"/>
</dbReference>
<accession>A0A9P6WUA6</accession>
<proteinExistence type="predicted"/>
<evidence type="ECO:0000313" key="3">
    <source>
        <dbReference type="EMBL" id="KAG1287989.1"/>
    </source>
</evidence>
<dbReference type="Pfam" id="PF22689">
    <property type="entry name" value="FGAR-AT_PurM_N-like"/>
    <property type="match status" value="1"/>
</dbReference>
<reference evidence="3" key="1">
    <citation type="journal article" date="2020" name="Microb. Genom.">
        <title>Genetic diversity of clinical and environmental Mucorales isolates obtained from an investigation of mucormycosis cases among solid organ transplant recipients.</title>
        <authorList>
            <person name="Nguyen M.H."/>
            <person name="Kaul D."/>
            <person name="Muto C."/>
            <person name="Cheng S.J."/>
            <person name="Richter R.A."/>
            <person name="Bruno V.M."/>
            <person name="Liu G."/>
            <person name="Beyhan S."/>
            <person name="Sundermann A.J."/>
            <person name="Mounaud S."/>
            <person name="Pasculle A.W."/>
            <person name="Nierman W.C."/>
            <person name="Driscoll E."/>
            <person name="Cumbie R."/>
            <person name="Clancy C.J."/>
            <person name="Dupont C.L."/>
        </authorList>
    </citation>
    <scope>NUCLEOTIDE SEQUENCE</scope>
    <source>
        <strain evidence="3">GL11</strain>
    </source>
</reference>
<comment type="caution">
    <text evidence="3">The sequence shown here is derived from an EMBL/GenBank/DDBJ whole genome shotgun (WGS) entry which is preliminary data.</text>
</comment>
<dbReference type="PANTHER" id="PTHR10099">
    <property type="entry name" value="PHOSPHORIBOSYLFORMYLGLYCINAMIDINE SYNTHASE"/>
    <property type="match status" value="1"/>
</dbReference>
<dbReference type="AlphaFoldDB" id="A0A9P6WUA6"/>
<evidence type="ECO:0000313" key="4">
    <source>
        <dbReference type="Proteomes" id="UP000716291"/>
    </source>
</evidence>
<dbReference type="GO" id="GO:0005737">
    <property type="term" value="C:cytoplasm"/>
    <property type="evidence" value="ECO:0007669"/>
    <property type="project" value="TreeGrafter"/>
</dbReference>
<protein>
    <recommendedName>
        <fullName evidence="2">FGAR-AT PurM N-terminal-like domain-containing protein</fullName>
    </recommendedName>
</protein>
<sequence length="138" mass="13880">MVGPWQLPVADVAITLADFDGVSGEAMSIGERTPLALLDAAASARMAVGEALTNLCAAPVDALDEIKLSANWMAAAGHPGEDALLYDAHPGGQGFAVDAGAVARPGRSTQERVAGVAGDLGVRAGRRRAPAADPAARP</sequence>
<organism evidence="3 4">
    <name type="scientific">Rhizopus oryzae</name>
    <name type="common">Mucormycosis agent</name>
    <name type="synonym">Rhizopus arrhizus var. delemar</name>
    <dbReference type="NCBI Taxonomy" id="64495"/>
    <lineage>
        <taxon>Eukaryota</taxon>
        <taxon>Fungi</taxon>
        <taxon>Fungi incertae sedis</taxon>
        <taxon>Mucoromycota</taxon>
        <taxon>Mucoromycotina</taxon>
        <taxon>Mucoromycetes</taxon>
        <taxon>Mucorales</taxon>
        <taxon>Mucorineae</taxon>
        <taxon>Rhizopodaceae</taxon>
        <taxon>Rhizopus</taxon>
    </lineage>
</organism>
<evidence type="ECO:0000259" key="2">
    <source>
        <dbReference type="Pfam" id="PF22689"/>
    </source>
</evidence>
<dbReference type="GO" id="GO:0004642">
    <property type="term" value="F:phosphoribosylformylglycinamidine synthase activity"/>
    <property type="evidence" value="ECO:0007669"/>
    <property type="project" value="TreeGrafter"/>
</dbReference>
<gene>
    <name evidence="3" type="ORF">G6F64_014115</name>
</gene>
<feature type="domain" description="FGAR-AT PurM N-terminal-like" evidence="2">
    <location>
        <begin position="1"/>
        <end position="88"/>
    </location>
</feature>
<dbReference type="GO" id="GO:0006164">
    <property type="term" value="P:purine nucleotide biosynthetic process"/>
    <property type="evidence" value="ECO:0007669"/>
    <property type="project" value="TreeGrafter"/>
</dbReference>
<dbReference type="InterPro" id="IPR036921">
    <property type="entry name" value="PurM-like_N_sf"/>
</dbReference>